<keyword evidence="14" id="KW-1185">Reference proteome</keyword>
<evidence type="ECO:0000256" key="5">
    <source>
        <dbReference type="ARBA" id="ARBA00022723"/>
    </source>
</evidence>
<dbReference type="OMA" id="DWAYEAM"/>
<dbReference type="FunFam" id="3.40.630.10:FF:000001">
    <property type="entry name" value="Carboxypeptidase B"/>
    <property type="match status" value="1"/>
</dbReference>
<evidence type="ECO:0000256" key="3">
    <source>
        <dbReference type="ARBA" id="ARBA00022645"/>
    </source>
</evidence>
<sequence length="407" mass="46385">MATLSMSMSIHEEPMDFSNHKLIRIHPRSTEHVKQLNRLEKEFQMDYWRPALNDLRPVLTIVDPYKEQYFLRALNNSKIFHEIVSNNFQRIVDKERAEMEMASRQLNAKGENYDYENSYHNYEEILDQMKYLANNHPEKAKYQPVGKTYEGREIPALVIGSGEKVIILENGIHSREWITIAFGQWVANKLITDVSLEPLLENYRFIVVPVLNVDGFIYTHTTNRLWRKTRSPSPGTNCFGADPNRNWDSHFCEQGASNNPCSETYCGSSAFSEIESKNMANLINQYKGSIAAYFAVHSYSQLWMYPFGYSYSLPPNAQQLKTLSQAAVSAIKKSHGLSFTEGSIANTIYLASGSSIDWAYDSADVKVAFAVELRDKGLYGFQLPANQIKPAVEETWAGVKAVIDQLS</sequence>
<name>A0A9Q0RIJ2_BLOTA</name>
<reference evidence="13" key="1">
    <citation type="submission" date="2022-12" db="EMBL/GenBank/DDBJ databases">
        <title>Genome assemblies of Blomia tropicalis.</title>
        <authorList>
            <person name="Cui Y."/>
        </authorList>
    </citation>
    <scope>NUCLEOTIDE SEQUENCE</scope>
    <source>
        <tissue evidence="13">Adult mites</tissue>
    </source>
</reference>
<dbReference type="Proteomes" id="UP001142055">
    <property type="component" value="Chromosome 4"/>
</dbReference>
<dbReference type="Pfam" id="PF00246">
    <property type="entry name" value="Peptidase_M14"/>
    <property type="match status" value="1"/>
</dbReference>
<dbReference type="CDD" id="cd03860">
    <property type="entry name" value="M14_CP_A-B_like"/>
    <property type="match status" value="1"/>
</dbReference>
<comment type="caution">
    <text evidence="13">The sequence shown here is derived from an EMBL/GenBank/DDBJ whole genome shotgun (WGS) entry which is preliminary data.</text>
</comment>
<dbReference type="GO" id="GO:0005615">
    <property type="term" value="C:extracellular space"/>
    <property type="evidence" value="ECO:0007669"/>
    <property type="project" value="TreeGrafter"/>
</dbReference>
<comment type="similarity">
    <text evidence="2 11">Belongs to the peptidase M14 family.</text>
</comment>
<dbReference type="GO" id="GO:0006508">
    <property type="term" value="P:proteolysis"/>
    <property type="evidence" value="ECO:0007669"/>
    <property type="project" value="UniProtKB-KW"/>
</dbReference>
<dbReference type="EMBL" id="JAPWDV010000004">
    <property type="protein sequence ID" value="KAJ6215721.1"/>
    <property type="molecule type" value="Genomic_DNA"/>
</dbReference>
<dbReference type="PROSITE" id="PS52035">
    <property type="entry name" value="PEPTIDASE_M14"/>
    <property type="match status" value="1"/>
</dbReference>
<evidence type="ECO:0000256" key="10">
    <source>
        <dbReference type="ARBA" id="ARBA00023157"/>
    </source>
</evidence>
<evidence type="ECO:0000256" key="6">
    <source>
        <dbReference type="ARBA" id="ARBA00022729"/>
    </source>
</evidence>
<keyword evidence="5" id="KW-0479">Metal-binding</keyword>
<feature type="domain" description="Peptidase M14" evidence="12">
    <location>
        <begin position="118"/>
        <end position="406"/>
    </location>
</feature>
<accession>A0A9Q0RIJ2</accession>
<dbReference type="Pfam" id="PF02244">
    <property type="entry name" value="Propep_M14"/>
    <property type="match status" value="1"/>
</dbReference>
<keyword evidence="9" id="KW-0482">Metalloprotease</keyword>
<dbReference type="InterPro" id="IPR000834">
    <property type="entry name" value="Peptidase_M14"/>
</dbReference>
<dbReference type="PROSITE" id="PS00133">
    <property type="entry name" value="CARBOXYPEPT_ZN_2"/>
    <property type="match status" value="1"/>
</dbReference>
<keyword evidence="7" id="KW-0378">Hydrolase</keyword>
<evidence type="ECO:0000313" key="14">
    <source>
        <dbReference type="Proteomes" id="UP001142055"/>
    </source>
</evidence>
<evidence type="ECO:0000313" key="13">
    <source>
        <dbReference type="EMBL" id="KAJ6215721.1"/>
    </source>
</evidence>
<dbReference type="PROSITE" id="PS00132">
    <property type="entry name" value="CARBOXYPEPT_ZN_1"/>
    <property type="match status" value="1"/>
</dbReference>
<evidence type="ECO:0000256" key="1">
    <source>
        <dbReference type="ARBA" id="ARBA00001947"/>
    </source>
</evidence>
<comment type="cofactor">
    <cofactor evidence="1">
        <name>Zn(2+)</name>
        <dbReference type="ChEBI" id="CHEBI:29105"/>
    </cofactor>
</comment>
<keyword evidence="8" id="KW-0862">Zinc</keyword>
<evidence type="ECO:0000259" key="12">
    <source>
        <dbReference type="PROSITE" id="PS52035"/>
    </source>
</evidence>
<dbReference type="InterPro" id="IPR003146">
    <property type="entry name" value="M14A_act_pep"/>
</dbReference>
<evidence type="ECO:0000256" key="8">
    <source>
        <dbReference type="ARBA" id="ARBA00022833"/>
    </source>
</evidence>
<evidence type="ECO:0000256" key="11">
    <source>
        <dbReference type="PROSITE-ProRule" id="PRU01379"/>
    </source>
</evidence>
<dbReference type="PANTHER" id="PTHR11705:SF153">
    <property type="entry name" value="ZINC CARBOXYPEPTIDASE A 1-LIKE PROTEIN"/>
    <property type="match status" value="1"/>
</dbReference>
<keyword evidence="3" id="KW-0121">Carboxypeptidase</keyword>
<dbReference type="AlphaFoldDB" id="A0A9Q0RIJ2"/>
<evidence type="ECO:0000256" key="2">
    <source>
        <dbReference type="ARBA" id="ARBA00005988"/>
    </source>
</evidence>
<dbReference type="InterPro" id="IPR057247">
    <property type="entry name" value="CARBOXYPEPT_ZN_2"/>
</dbReference>
<dbReference type="InterPro" id="IPR036990">
    <property type="entry name" value="M14A-like_propep"/>
</dbReference>
<dbReference type="PRINTS" id="PR00765">
    <property type="entry name" value="CRBOXYPTASEA"/>
</dbReference>
<organism evidence="13 14">
    <name type="scientific">Blomia tropicalis</name>
    <name type="common">Mite</name>
    <dbReference type="NCBI Taxonomy" id="40697"/>
    <lineage>
        <taxon>Eukaryota</taxon>
        <taxon>Metazoa</taxon>
        <taxon>Ecdysozoa</taxon>
        <taxon>Arthropoda</taxon>
        <taxon>Chelicerata</taxon>
        <taxon>Arachnida</taxon>
        <taxon>Acari</taxon>
        <taxon>Acariformes</taxon>
        <taxon>Sarcoptiformes</taxon>
        <taxon>Astigmata</taxon>
        <taxon>Glycyphagoidea</taxon>
        <taxon>Echimyopodidae</taxon>
        <taxon>Blomia</taxon>
    </lineage>
</organism>
<evidence type="ECO:0000256" key="4">
    <source>
        <dbReference type="ARBA" id="ARBA00022670"/>
    </source>
</evidence>
<protein>
    <recommendedName>
        <fullName evidence="12">Peptidase M14 domain-containing protein</fullName>
    </recommendedName>
</protein>
<evidence type="ECO:0000256" key="9">
    <source>
        <dbReference type="ARBA" id="ARBA00023049"/>
    </source>
</evidence>
<keyword evidence="10" id="KW-1015">Disulfide bond</keyword>
<evidence type="ECO:0000256" key="7">
    <source>
        <dbReference type="ARBA" id="ARBA00022801"/>
    </source>
</evidence>
<dbReference type="InterPro" id="IPR057246">
    <property type="entry name" value="CARBOXYPEPT_ZN_1"/>
</dbReference>
<keyword evidence="6" id="KW-0732">Signal</keyword>
<gene>
    <name evidence="13" type="ORF">RDWZM_010221</name>
</gene>
<dbReference type="SUPFAM" id="SSF53187">
    <property type="entry name" value="Zn-dependent exopeptidases"/>
    <property type="match status" value="1"/>
</dbReference>
<dbReference type="GO" id="GO:0004181">
    <property type="term" value="F:metallocarboxypeptidase activity"/>
    <property type="evidence" value="ECO:0007669"/>
    <property type="project" value="InterPro"/>
</dbReference>
<dbReference type="Gene3D" id="3.30.70.340">
    <property type="entry name" value="Metallocarboxypeptidase-like"/>
    <property type="match status" value="1"/>
</dbReference>
<dbReference type="SUPFAM" id="SSF54897">
    <property type="entry name" value="Protease propeptides/inhibitors"/>
    <property type="match status" value="1"/>
</dbReference>
<dbReference type="PANTHER" id="PTHR11705">
    <property type="entry name" value="PROTEASE FAMILY M14 CARBOXYPEPTIDASE A,B"/>
    <property type="match status" value="1"/>
</dbReference>
<feature type="active site" description="Proton donor/acceptor" evidence="11">
    <location>
        <position position="372"/>
    </location>
</feature>
<keyword evidence="4" id="KW-0645">Protease</keyword>
<dbReference type="GO" id="GO:0008270">
    <property type="term" value="F:zinc ion binding"/>
    <property type="evidence" value="ECO:0007669"/>
    <property type="project" value="InterPro"/>
</dbReference>
<dbReference type="SMART" id="SM00631">
    <property type="entry name" value="Zn_pept"/>
    <property type="match status" value="1"/>
</dbReference>
<proteinExistence type="inferred from homology"/>
<dbReference type="Gene3D" id="3.40.630.10">
    <property type="entry name" value="Zn peptidases"/>
    <property type="match status" value="1"/>
</dbReference>